<dbReference type="AlphaFoldDB" id="A0A1D2K7X3"/>
<name>A0A1D2K7X3_BROTH</name>
<dbReference type="OrthoDB" id="32865at2"/>
<evidence type="ECO:0000313" key="2">
    <source>
        <dbReference type="EMBL" id="ATF26811.1"/>
    </source>
</evidence>
<gene>
    <name evidence="3" type="ORF">BTBSAS_140013</name>
    <name evidence="2" type="ORF">CNY62_10865</name>
</gene>
<proteinExistence type="predicted"/>
<dbReference type="EMBL" id="OUNC01000006">
    <property type="protein sequence ID" value="SPP27381.1"/>
    <property type="molecule type" value="Genomic_DNA"/>
</dbReference>
<evidence type="ECO:0000259" key="1">
    <source>
        <dbReference type="Pfam" id="PF00462"/>
    </source>
</evidence>
<evidence type="ECO:0000313" key="5">
    <source>
        <dbReference type="Proteomes" id="UP000270190"/>
    </source>
</evidence>
<evidence type="ECO:0000313" key="3">
    <source>
        <dbReference type="EMBL" id="SPP27381.1"/>
    </source>
</evidence>
<feature type="domain" description="Glutaredoxin" evidence="1">
    <location>
        <begin position="5"/>
        <end position="61"/>
    </location>
</feature>
<accession>A0A1D2K7X3</accession>
<dbReference type="Proteomes" id="UP000243591">
    <property type="component" value="Chromosome"/>
</dbReference>
<reference evidence="5" key="3">
    <citation type="submission" date="2018-04" db="EMBL/GenBank/DDBJ databases">
        <authorList>
            <person name="Illikoud N."/>
        </authorList>
    </citation>
    <scope>NUCLEOTIDE SEQUENCE [LARGE SCALE GENOMIC DNA]</scope>
</reference>
<dbReference type="Proteomes" id="UP000270190">
    <property type="component" value="Unassembled WGS sequence"/>
</dbReference>
<dbReference type="KEGG" id="bths:CNY62_10865"/>
<dbReference type="InterPro" id="IPR002109">
    <property type="entry name" value="Glutaredoxin"/>
</dbReference>
<dbReference type="Gene3D" id="3.40.30.10">
    <property type="entry name" value="Glutaredoxin"/>
    <property type="match status" value="1"/>
</dbReference>
<organism evidence="2 4">
    <name type="scientific">Brochothrix thermosphacta</name>
    <name type="common">Microbacterium thermosphactum</name>
    <dbReference type="NCBI Taxonomy" id="2756"/>
    <lineage>
        <taxon>Bacteria</taxon>
        <taxon>Bacillati</taxon>
        <taxon>Bacillota</taxon>
        <taxon>Bacilli</taxon>
        <taxon>Bacillales</taxon>
        <taxon>Listeriaceae</taxon>
        <taxon>Brochothrix</taxon>
    </lineage>
</organism>
<dbReference type="InterPro" id="IPR036249">
    <property type="entry name" value="Thioredoxin-like_sf"/>
</dbReference>
<dbReference type="SUPFAM" id="SSF52833">
    <property type="entry name" value="Thioredoxin-like"/>
    <property type="match status" value="1"/>
</dbReference>
<dbReference type="EMBL" id="CP023483">
    <property type="protein sequence ID" value="ATF26811.1"/>
    <property type="molecule type" value="Genomic_DNA"/>
</dbReference>
<reference evidence="3" key="2">
    <citation type="submission" date="2018-04" db="EMBL/GenBank/DDBJ databases">
        <authorList>
            <person name="Go L.Y."/>
            <person name="Mitchell J.A."/>
        </authorList>
    </citation>
    <scope>NUCLEOTIDE SEQUENCE</scope>
    <source>
        <strain evidence="3">BSAS1 3</strain>
    </source>
</reference>
<dbReference type="STRING" id="2756.BFR44_05170"/>
<reference evidence="2 4" key="1">
    <citation type="submission" date="2017-09" db="EMBL/GenBank/DDBJ databases">
        <title>Complete Genome Sequences of Two Strains of the Meat Spoilage Bacterium Brochothrix thermosphacta Isolated from Ground Chicken.</title>
        <authorList>
            <person name="Paoli G.C."/>
            <person name="Wijey C."/>
            <person name="Chen C.-Y."/>
            <person name="Nguyen L."/>
            <person name="Yan X."/>
            <person name="Irwin P.L."/>
        </authorList>
    </citation>
    <scope>NUCLEOTIDE SEQUENCE [LARGE SCALE GENOMIC DNA]</scope>
    <source>
        <strain evidence="2 4">BI</strain>
    </source>
</reference>
<sequence>MSKEVLMLTQTVCPYCDRAKVVLNGALEGDYNDHIEFINREDDEERFAELRSKYEFLTVPTFIDVASGEVLSDSKPDTIIPFMEKHITL</sequence>
<dbReference type="RefSeq" id="WP_069119002.1">
    <property type="nucleotide sequence ID" value="NZ_CBCPIX010000002.1"/>
</dbReference>
<evidence type="ECO:0000313" key="4">
    <source>
        <dbReference type="Proteomes" id="UP000243591"/>
    </source>
</evidence>
<dbReference type="GeneID" id="66536418"/>
<dbReference type="PROSITE" id="PS51354">
    <property type="entry name" value="GLUTAREDOXIN_2"/>
    <property type="match status" value="1"/>
</dbReference>
<keyword evidence="4" id="KW-1185">Reference proteome</keyword>
<dbReference type="Pfam" id="PF00462">
    <property type="entry name" value="Glutaredoxin"/>
    <property type="match status" value="1"/>
</dbReference>
<protein>
    <submittedName>
        <fullName evidence="2 3">Glutaredoxin</fullName>
    </submittedName>
</protein>